<protein>
    <submittedName>
        <fullName evidence="2">Uncharacterized protein</fullName>
    </submittedName>
</protein>
<gene>
    <name evidence="2" type="ordered locus">PputGB1_2969</name>
</gene>
<keyword evidence="1" id="KW-0812">Transmembrane</keyword>
<keyword evidence="1" id="KW-1133">Transmembrane helix</keyword>
<feature type="transmembrane region" description="Helical" evidence="1">
    <location>
        <begin position="34"/>
        <end position="61"/>
    </location>
</feature>
<name>B0KFD8_PSEPG</name>
<dbReference type="Proteomes" id="UP000002157">
    <property type="component" value="Chromosome"/>
</dbReference>
<dbReference type="KEGG" id="ppg:PputGB1_2969"/>
<proteinExistence type="predicted"/>
<evidence type="ECO:0000313" key="2">
    <source>
        <dbReference type="EMBL" id="ABY98861.1"/>
    </source>
</evidence>
<keyword evidence="1" id="KW-0472">Membrane</keyword>
<dbReference type="AlphaFoldDB" id="B0KFD8"/>
<reference evidence="2 3" key="1">
    <citation type="submission" date="2008-01" db="EMBL/GenBank/DDBJ databases">
        <title>Complete sequence of Pseudomonas putida GB-1.</title>
        <authorList>
            <consortium name="US DOE Joint Genome Institute"/>
            <person name="Copeland A."/>
            <person name="Lucas S."/>
            <person name="Lapidus A."/>
            <person name="Barry K."/>
            <person name="Glavina del Rio T."/>
            <person name="Dalin E."/>
            <person name="Tice H."/>
            <person name="Pitluck S."/>
            <person name="Bruce D."/>
            <person name="Goodwin L."/>
            <person name="Chertkov O."/>
            <person name="Brettin T."/>
            <person name="Detter J.C."/>
            <person name="Han C."/>
            <person name="Kuske C.R."/>
            <person name="Schmutz J."/>
            <person name="Larimer F."/>
            <person name="Land M."/>
            <person name="Hauser L."/>
            <person name="Kyrpides N."/>
            <person name="Kim E."/>
            <person name="McCarthy J.K."/>
            <person name="Richardson P."/>
        </authorList>
    </citation>
    <scope>NUCLEOTIDE SEQUENCE [LARGE SCALE GENOMIC DNA]</scope>
    <source>
        <strain evidence="2 3">GB-1</strain>
    </source>
</reference>
<evidence type="ECO:0000313" key="3">
    <source>
        <dbReference type="Proteomes" id="UP000002157"/>
    </source>
</evidence>
<dbReference type="EMBL" id="CP000926">
    <property type="protein sequence ID" value="ABY98861.1"/>
    <property type="molecule type" value="Genomic_DNA"/>
</dbReference>
<organism evidence="2 3">
    <name type="scientific">Pseudomonas putida (strain GB-1)</name>
    <dbReference type="NCBI Taxonomy" id="76869"/>
    <lineage>
        <taxon>Bacteria</taxon>
        <taxon>Pseudomonadati</taxon>
        <taxon>Pseudomonadota</taxon>
        <taxon>Gammaproteobacteria</taxon>
        <taxon>Pseudomonadales</taxon>
        <taxon>Pseudomonadaceae</taxon>
        <taxon>Pseudomonas</taxon>
    </lineage>
</organism>
<sequence>MRVPLAGFALLLWLTATIFFMGQAEDVFSHWQVASAWLAWLGTAGMFAAAVGSNAQVIVFIS</sequence>
<evidence type="ECO:0000256" key="1">
    <source>
        <dbReference type="SAM" id="Phobius"/>
    </source>
</evidence>
<dbReference type="HOGENOM" id="CLU_2900823_0_0_6"/>
<accession>B0KFD8</accession>